<dbReference type="Proteomes" id="UP000094378">
    <property type="component" value="Chromosome"/>
</dbReference>
<keyword evidence="1" id="KW-0812">Transmembrane</keyword>
<protein>
    <recommendedName>
        <fullName evidence="4">Transmembrane protein</fullName>
    </recommendedName>
</protein>
<proteinExistence type="predicted"/>
<dbReference type="RefSeq" id="WP_069116474.1">
    <property type="nucleotide sequence ID" value="NZ_CP017015.1"/>
</dbReference>
<organism evidence="2 3">
    <name type="scientific">Spiroplasma helicoides</name>
    <dbReference type="NCBI Taxonomy" id="216938"/>
    <lineage>
        <taxon>Bacteria</taxon>
        <taxon>Bacillati</taxon>
        <taxon>Mycoplasmatota</taxon>
        <taxon>Mollicutes</taxon>
        <taxon>Entomoplasmatales</taxon>
        <taxon>Spiroplasmataceae</taxon>
        <taxon>Spiroplasma</taxon>
    </lineage>
</organism>
<name>A0A1B3SKN9_9MOLU</name>
<reference evidence="2 3" key="1">
    <citation type="submission" date="2016-08" db="EMBL/GenBank/DDBJ databases">
        <title>Complete genome sequence of Spiroplasma helicoides TABS-2 (DSM 22551).</title>
        <authorList>
            <person name="Shen W.-Y."/>
            <person name="Lo W.-S."/>
            <person name="Lai Y.-C."/>
            <person name="Kuo C.-H."/>
        </authorList>
    </citation>
    <scope>NUCLEOTIDE SEQUENCE [LARGE SCALE GENOMIC DNA]</scope>
    <source>
        <strain evidence="2 3">TABS-2</strain>
    </source>
</reference>
<keyword evidence="3" id="KW-1185">Reference proteome</keyword>
<keyword evidence="1" id="KW-0472">Membrane</keyword>
<evidence type="ECO:0000256" key="1">
    <source>
        <dbReference type="SAM" id="Phobius"/>
    </source>
</evidence>
<dbReference type="AlphaFoldDB" id="A0A1B3SKN9"/>
<evidence type="ECO:0008006" key="4">
    <source>
        <dbReference type="Google" id="ProtNLM"/>
    </source>
</evidence>
<feature type="transmembrane region" description="Helical" evidence="1">
    <location>
        <begin position="75"/>
        <end position="95"/>
    </location>
</feature>
<feature type="transmembrane region" description="Helical" evidence="1">
    <location>
        <begin position="107"/>
        <end position="131"/>
    </location>
</feature>
<evidence type="ECO:0000313" key="2">
    <source>
        <dbReference type="EMBL" id="AOG60491.1"/>
    </source>
</evidence>
<dbReference type="KEGG" id="shj:SHELI_v1c05400"/>
<sequence length="133" mass="15767">MILTKLKWFILVIFPLIFVFEIPLFVTSHYDTYWAMLWVSFCLIIIALSISLWIMIEQFVRNNTKMLIKGLNYCICIFIFSILLLVFWFVQFYFFRYVEGISLIDTIISGFIAGFSGLNFVFSIFIFPLMACE</sequence>
<feature type="transmembrane region" description="Helical" evidence="1">
    <location>
        <begin position="32"/>
        <end position="54"/>
    </location>
</feature>
<feature type="transmembrane region" description="Helical" evidence="1">
    <location>
        <begin position="7"/>
        <end position="26"/>
    </location>
</feature>
<evidence type="ECO:0000313" key="3">
    <source>
        <dbReference type="Proteomes" id="UP000094378"/>
    </source>
</evidence>
<keyword evidence="1" id="KW-1133">Transmembrane helix</keyword>
<gene>
    <name evidence="2" type="ORF">SHELI_v1c05400</name>
</gene>
<accession>A0A1B3SKN9</accession>
<dbReference type="EMBL" id="CP017015">
    <property type="protein sequence ID" value="AOG60491.1"/>
    <property type="molecule type" value="Genomic_DNA"/>
</dbReference>
<dbReference type="STRING" id="216938.SHELI_v1c05400"/>